<dbReference type="GO" id="GO:0003723">
    <property type="term" value="F:RNA binding"/>
    <property type="evidence" value="ECO:0007669"/>
    <property type="project" value="UniProtKB-KW"/>
</dbReference>
<evidence type="ECO:0000256" key="8">
    <source>
        <dbReference type="ARBA" id="ARBA00023146"/>
    </source>
</evidence>
<dbReference type="Gene3D" id="3.10.290.10">
    <property type="entry name" value="RNA-binding S4 domain"/>
    <property type="match status" value="1"/>
</dbReference>
<feature type="binding site" evidence="11">
    <location>
        <position position="39"/>
    </location>
    <ligand>
        <name>L-tyrosine</name>
        <dbReference type="ChEBI" id="CHEBI:58315"/>
    </ligand>
</feature>
<dbReference type="InterPro" id="IPR036986">
    <property type="entry name" value="S4_RNA-bd_sf"/>
</dbReference>
<feature type="binding site" evidence="11">
    <location>
        <position position="237"/>
    </location>
    <ligand>
        <name>ATP</name>
        <dbReference type="ChEBI" id="CHEBI:30616"/>
    </ligand>
</feature>
<feature type="short sequence motif" description="'KMSKS' region" evidence="11">
    <location>
        <begin position="234"/>
        <end position="238"/>
    </location>
</feature>
<dbReference type="PANTHER" id="PTHR11766">
    <property type="entry name" value="TYROSYL-TRNA SYNTHETASE"/>
    <property type="match status" value="1"/>
</dbReference>
<dbReference type="EC" id="6.1.1.1" evidence="11"/>
<dbReference type="GO" id="GO:0005829">
    <property type="term" value="C:cytosol"/>
    <property type="evidence" value="ECO:0007669"/>
    <property type="project" value="TreeGrafter"/>
</dbReference>
<dbReference type="GO" id="GO:0004831">
    <property type="term" value="F:tyrosine-tRNA ligase activity"/>
    <property type="evidence" value="ECO:0007669"/>
    <property type="project" value="UniProtKB-UniRule"/>
</dbReference>
<dbReference type="Gene3D" id="1.10.240.10">
    <property type="entry name" value="Tyrosyl-Transfer RNA Synthetase"/>
    <property type="match status" value="1"/>
</dbReference>
<feature type="binding site" evidence="11">
    <location>
        <position position="174"/>
    </location>
    <ligand>
        <name>L-tyrosine</name>
        <dbReference type="ChEBI" id="CHEBI:58315"/>
    </ligand>
</feature>
<name>A0A4R5WEL6_9MYCO</name>
<evidence type="ECO:0000256" key="1">
    <source>
        <dbReference type="ARBA" id="ARBA00004496"/>
    </source>
</evidence>
<evidence type="ECO:0000313" key="14">
    <source>
        <dbReference type="EMBL" id="MDP7735174.1"/>
    </source>
</evidence>
<keyword evidence="3 11" id="KW-0436">Ligase</keyword>
<dbReference type="GO" id="GO:0042803">
    <property type="term" value="F:protein homodimerization activity"/>
    <property type="evidence" value="ECO:0007669"/>
    <property type="project" value="UniProtKB-ARBA"/>
</dbReference>
<dbReference type="EMBL" id="JAUFSA010000001">
    <property type="protein sequence ID" value="MDP7735174.1"/>
    <property type="molecule type" value="Genomic_DNA"/>
</dbReference>
<keyword evidence="7 11" id="KW-0648">Protein biosynthesis</keyword>
<dbReference type="InterPro" id="IPR024107">
    <property type="entry name" value="Tyr-tRNA-ligase_bac_1"/>
</dbReference>
<dbReference type="SUPFAM" id="SSF52374">
    <property type="entry name" value="Nucleotidylyl transferase"/>
    <property type="match status" value="1"/>
</dbReference>
<evidence type="ECO:0000256" key="5">
    <source>
        <dbReference type="ARBA" id="ARBA00022840"/>
    </source>
</evidence>
<dbReference type="FunFam" id="3.40.50.620:FF:000008">
    <property type="entry name" value="Tyrosine--tRNA ligase"/>
    <property type="match status" value="1"/>
</dbReference>
<feature type="short sequence motif" description="'HIGH' region" evidence="11">
    <location>
        <begin position="44"/>
        <end position="53"/>
    </location>
</feature>
<dbReference type="InterPro" id="IPR054608">
    <property type="entry name" value="SYY-like_C"/>
</dbReference>
<evidence type="ECO:0000256" key="4">
    <source>
        <dbReference type="ARBA" id="ARBA00022741"/>
    </source>
</evidence>
<evidence type="ECO:0000256" key="9">
    <source>
        <dbReference type="ARBA" id="ARBA00048248"/>
    </source>
</evidence>
<comment type="function">
    <text evidence="11">Catalyzes the attachment of tyrosine to tRNA(Tyr) in a two-step reaction: tyrosine is first activated by ATP to form Tyr-AMP and then transferred to the acceptor end of tRNA(Tyr).</text>
</comment>
<dbReference type="AlphaFoldDB" id="A0A4R5WEL6"/>
<dbReference type="InterPro" id="IPR024088">
    <property type="entry name" value="Tyr-tRNA-ligase_bac-type"/>
</dbReference>
<keyword evidence="6 12" id="KW-0694">RNA-binding</keyword>
<evidence type="ECO:0000256" key="11">
    <source>
        <dbReference type="HAMAP-Rule" id="MF_02006"/>
    </source>
</evidence>
<evidence type="ECO:0000259" key="13">
    <source>
        <dbReference type="SMART" id="SM00363"/>
    </source>
</evidence>
<dbReference type="PROSITE" id="PS00178">
    <property type="entry name" value="AA_TRNA_LIGASE_I"/>
    <property type="match status" value="1"/>
</dbReference>
<evidence type="ECO:0000256" key="2">
    <source>
        <dbReference type="ARBA" id="ARBA00022490"/>
    </source>
</evidence>
<dbReference type="SMART" id="SM00363">
    <property type="entry name" value="S4"/>
    <property type="match status" value="1"/>
</dbReference>
<dbReference type="PRINTS" id="PR01040">
    <property type="entry name" value="TRNASYNTHTYR"/>
</dbReference>
<comment type="catalytic activity">
    <reaction evidence="9 11">
        <text>tRNA(Tyr) + L-tyrosine + ATP = L-tyrosyl-tRNA(Tyr) + AMP + diphosphate + H(+)</text>
        <dbReference type="Rhea" id="RHEA:10220"/>
        <dbReference type="Rhea" id="RHEA-COMP:9706"/>
        <dbReference type="Rhea" id="RHEA-COMP:9707"/>
        <dbReference type="ChEBI" id="CHEBI:15378"/>
        <dbReference type="ChEBI" id="CHEBI:30616"/>
        <dbReference type="ChEBI" id="CHEBI:33019"/>
        <dbReference type="ChEBI" id="CHEBI:58315"/>
        <dbReference type="ChEBI" id="CHEBI:78442"/>
        <dbReference type="ChEBI" id="CHEBI:78536"/>
        <dbReference type="ChEBI" id="CHEBI:456215"/>
        <dbReference type="EC" id="6.1.1.1"/>
    </reaction>
</comment>
<dbReference type="FunFam" id="1.10.240.10:FF:000001">
    <property type="entry name" value="Tyrosine--tRNA ligase"/>
    <property type="match status" value="1"/>
</dbReference>
<evidence type="ECO:0000256" key="7">
    <source>
        <dbReference type="ARBA" id="ARBA00022917"/>
    </source>
</evidence>
<comment type="subcellular location">
    <subcellularLocation>
        <location evidence="1 11">Cytoplasm</location>
    </subcellularLocation>
</comment>
<evidence type="ECO:0000256" key="10">
    <source>
        <dbReference type="ARBA" id="ARBA00060965"/>
    </source>
</evidence>
<evidence type="ECO:0000313" key="15">
    <source>
        <dbReference type="Proteomes" id="UP001229081"/>
    </source>
</evidence>
<dbReference type="PROSITE" id="PS50889">
    <property type="entry name" value="S4"/>
    <property type="match status" value="1"/>
</dbReference>
<dbReference type="GO" id="GO:0005524">
    <property type="term" value="F:ATP binding"/>
    <property type="evidence" value="ECO:0007669"/>
    <property type="project" value="UniProtKB-UniRule"/>
</dbReference>
<feature type="domain" description="RNA-binding S4" evidence="13">
    <location>
        <begin position="360"/>
        <end position="421"/>
    </location>
</feature>
<gene>
    <name evidence="11 14" type="primary">tyrS</name>
    <name evidence="14" type="ORF">QXL92_10525</name>
</gene>
<dbReference type="PANTHER" id="PTHR11766:SF0">
    <property type="entry name" value="TYROSINE--TRNA LIGASE, MITOCHONDRIAL"/>
    <property type="match status" value="1"/>
</dbReference>
<dbReference type="HAMAP" id="MF_02006">
    <property type="entry name" value="Tyr_tRNA_synth_type1"/>
    <property type="match status" value="1"/>
</dbReference>
<dbReference type="Pfam" id="PF00579">
    <property type="entry name" value="tRNA-synt_1b"/>
    <property type="match status" value="1"/>
</dbReference>
<keyword evidence="5 11" id="KW-0067">ATP-binding</keyword>
<dbReference type="InterPro" id="IPR002942">
    <property type="entry name" value="S4_RNA-bd"/>
</dbReference>
<reference evidence="14" key="1">
    <citation type="submission" date="2023-06" db="EMBL/GenBank/DDBJ databases">
        <title>Identification of two novel mycobacterium reveal diversities and complexities of Mycobacterium gordonae clade.</title>
        <authorList>
            <person name="Matsumoto Y."/>
            <person name="Nakamura S."/>
            <person name="Motooka D."/>
            <person name="Fukushima K."/>
        </authorList>
    </citation>
    <scope>NUCLEOTIDE SEQUENCE</scope>
    <source>
        <strain evidence="14">TY812</strain>
    </source>
</reference>
<comment type="similarity">
    <text evidence="10 11">Belongs to the class-I aminoacyl-tRNA synthetase family. TyrS type 1 subfamily.</text>
</comment>
<dbReference type="CDD" id="cd00805">
    <property type="entry name" value="TyrRS_core"/>
    <property type="match status" value="1"/>
</dbReference>
<dbReference type="Proteomes" id="UP001229081">
    <property type="component" value="Unassembled WGS sequence"/>
</dbReference>
<dbReference type="InterPro" id="IPR001412">
    <property type="entry name" value="aa-tRNA-synth_I_CS"/>
</dbReference>
<dbReference type="GO" id="GO:0006437">
    <property type="term" value="P:tyrosyl-tRNA aminoacylation"/>
    <property type="evidence" value="ECO:0007669"/>
    <property type="project" value="UniProtKB-UniRule"/>
</dbReference>
<evidence type="ECO:0000256" key="12">
    <source>
        <dbReference type="PROSITE-ProRule" id="PRU00182"/>
    </source>
</evidence>
<dbReference type="InterPro" id="IPR014729">
    <property type="entry name" value="Rossmann-like_a/b/a_fold"/>
</dbReference>
<evidence type="ECO:0000256" key="6">
    <source>
        <dbReference type="ARBA" id="ARBA00022884"/>
    </source>
</evidence>
<protein>
    <recommendedName>
        <fullName evidence="11">Tyrosine--tRNA ligase</fullName>
        <ecNumber evidence="11">6.1.1.1</ecNumber>
    </recommendedName>
    <alternativeName>
        <fullName evidence="11">Tyrosyl-tRNA synthetase</fullName>
        <shortName evidence="11">TyrRS</shortName>
    </alternativeName>
</protein>
<dbReference type="FunFam" id="3.10.290.10:FF:000014">
    <property type="entry name" value="Tyrosine--tRNA ligase"/>
    <property type="match status" value="1"/>
</dbReference>
<keyword evidence="8 11" id="KW-0030">Aminoacyl-tRNA synthetase</keyword>
<organism evidence="14 15">
    <name type="scientific">Mycobacterium paragordonae</name>
    <dbReference type="NCBI Taxonomy" id="1389713"/>
    <lineage>
        <taxon>Bacteria</taxon>
        <taxon>Bacillati</taxon>
        <taxon>Actinomycetota</taxon>
        <taxon>Actinomycetes</taxon>
        <taxon>Mycobacteriales</taxon>
        <taxon>Mycobacteriaceae</taxon>
        <taxon>Mycobacterium</taxon>
    </lineage>
</organism>
<dbReference type="SUPFAM" id="SSF55174">
    <property type="entry name" value="Alpha-L RNA-binding motif"/>
    <property type="match status" value="1"/>
</dbReference>
<dbReference type="Gene3D" id="3.40.50.620">
    <property type="entry name" value="HUPs"/>
    <property type="match status" value="1"/>
</dbReference>
<accession>A0A4R5WEL6</accession>
<dbReference type="Pfam" id="PF22421">
    <property type="entry name" value="SYY_C-terminal"/>
    <property type="match status" value="1"/>
</dbReference>
<sequence length="426" mass="46701">MGNESSGILDELGWRGLIAQSTDLDALAAEAQQGPMTVYAGFDPTAASLHAGHLVPLLALRRFQRAGHRPIVLAGGATGMIGDPREVGERSLQEADTVAEWSERIRGQLERFVDFDDSPTGAIVENNLEWTSELSAIEFLRDIGKHFSVNVMLDRDTVRRRLEGEGISYTEFSYMLLQANDFVELRRRHGCSLQIGGSDQWGNIIAGVRLVRQKLGAAVHALTVPLVTSADGKKFGKSTGGGSLWLDPQMTSPYAWYQYFVNTADADVIRYLRWFTFLSADELAELEQATAERPHQRAAQRRLAAELTTLVHGEAATEAVQHASRALFGQGELDRLDEATLSSALRETSVAELKPGEPDGIVDLLVATGLSESRKAARRTIGEGGVSVNNNRVNSDEWSPQATDFLHGRWLVLRRGKRNVAGVEKV</sequence>
<proteinExistence type="inferred from homology"/>
<evidence type="ECO:0000256" key="3">
    <source>
        <dbReference type="ARBA" id="ARBA00022598"/>
    </source>
</evidence>
<dbReference type="RefSeq" id="WP_133437773.1">
    <property type="nucleotide sequence ID" value="NZ_JAUFSA010000001.1"/>
</dbReference>
<dbReference type="InterPro" id="IPR002305">
    <property type="entry name" value="aa-tRNA-synth_Ic"/>
</dbReference>
<dbReference type="NCBIfam" id="TIGR00234">
    <property type="entry name" value="tyrS"/>
    <property type="match status" value="1"/>
</dbReference>
<comment type="subunit">
    <text evidence="11">Homodimer.</text>
</comment>
<feature type="binding site" evidence="11">
    <location>
        <position position="178"/>
    </location>
    <ligand>
        <name>L-tyrosine</name>
        <dbReference type="ChEBI" id="CHEBI:58315"/>
    </ligand>
</feature>
<dbReference type="CDD" id="cd00165">
    <property type="entry name" value="S4"/>
    <property type="match status" value="1"/>
</dbReference>
<keyword evidence="2 11" id="KW-0963">Cytoplasm</keyword>
<dbReference type="InterPro" id="IPR002307">
    <property type="entry name" value="Tyr-tRNA-ligase"/>
</dbReference>
<comment type="caution">
    <text evidence="14">The sequence shown here is derived from an EMBL/GenBank/DDBJ whole genome shotgun (WGS) entry which is preliminary data.</text>
</comment>
<keyword evidence="4 11" id="KW-0547">Nucleotide-binding</keyword>